<reference evidence="12 13" key="1">
    <citation type="submission" date="2019-06" db="EMBL/GenBank/DDBJ databases">
        <title>Draft genomes of female and male turbot (Scophthalmus maximus).</title>
        <authorList>
            <person name="Xu H."/>
            <person name="Xu X.-W."/>
            <person name="Shao C."/>
            <person name="Chen S."/>
        </authorList>
    </citation>
    <scope>NUCLEOTIDE SEQUENCE [LARGE SCALE GENOMIC DNA]</scope>
    <source>
        <strain evidence="12">Ysfricsl-2016a</strain>
        <tissue evidence="12">Blood</tissue>
    </source>
</reference>
<evidence type="ECO:0000256" key="4">
    <source>
        <dbReference type="ARBA" id="ARBA00022722"/>
    </source>
</evidence>
<keyword evidence="4" id="KW-0540">Nuclease</keyword>
<dbReference type="InterPro" id="IPR036397">
    <property type="entry name" value="RNaseH_sf"/>
</dbReference>
<dbReference type="GO" id="GO:0006308">
    <property type="term" value="P:DNA catabolic process"/>
    <property type="evidence" value="ECO:0007669"/>
    <property type="project" value="TreeGrafter"/>
</dbReference>
<dbReference type="AlphaFoldDB" id="A0A6A4T379"/>
<dbReference type="EC" id="3.1.11.2" evidence="3"/>
<evidence type="ECO:0000256" key="1">
    <source>
        <dbReference type="ARBA" id="ARBA00000493"/>
    </source>
</evidence>
<evidence type="ECO:0000256" key="10">
    <source>
        <dbReference type="SAM" id="MobiDB-lite"/>
    </source>
</evidence>
<feature type="region of interest" description="Disordered" evidence="10">
    <location>
        <begin position="1"/>
        <end position="27"/>
    </location>
</feature>
<dbReference type="PANTHER" id="PTHR13058:SF22">
    <property type="entry name" value="EXODEOXYRIBONUCLEASE III"/>
    <property type="match status" value="1"/>
</dbReference>
<comment type="cofactor">
    <cofactor evidence="2">
        <name>Mg(2+)</name>
        <dbReference type="ChEBI" id="CHEBI:18420"/>
    </cofactor>
</comment>
<evidence type="ECO:0000256" key="6">
    <source>
        <dbReference type="ARBA" id="ARBA00022801"/>
    </source>
</evidence>
<evidence type="ECO:0000256" key="3">
    <source>
        <dbReference type="ARBA" id="ARBA00012115"/>
    </source>
</evidence>
<dbReference type="Gene3D" id="3.30.420.10">
    <property type="entry name" value="Ribonuclease H-like superfamily/Ribonuclease H"/>
    <property type="match status" value="2"/>
</dbReference>
<organism evidence="12 13">
    <name type="scientific">Scophthalmus maximus</name>
    <name type="common">Turbot</name>
    <name type="synonym">Psetta maxima</name>
    <dbReference type="NCBI Taxonomy" id="52904"/>
    <lineage>
        <taxon>Eukaryota</taxon>
        <taxon>Metazoa</taxon>
        <taxon>Chordata</taxon>
        <taxon>Craniata</taxon>
        <taxon>Vertebrata</taxon>
        <taxon>Euteleostomi</taxon>
        <taxon>Actinopterygii</taxon>
        <taxon>Neopterygii</taxon>
        <taxon>Teleostei</taxon>
        <taxon>Neoteleostei</taxon>
        <taxon>Acanthomorphata</taxon>
        <taxon>Carangaria</taxon>
        <taxon>Pleuronectiformes</taxon>
        <taxon>Pleuronectoidei</taxon>
        <taxon>Scophthalmidae</taxon>
        <taxon>Scophthalmus</taxon>
    </lineage>
</organism>
<feature type="domain" description="Exonuclease" evidence="11">
    <location>
        <begin position="345"/>
        <end position="523"/>
    </location>
</feature>
<dbReference type="GO" id="GO:0003676">
    <property type="term" value="F:nucleic acid binding"/>
    <property type="evidence" value="ECO:0007669"/>
    <property type="project" value="InterPro"/>
</dbReference>
<dbReference type="GO" id="GO:0046872">
    <property type="term" value="F:metal ion binding"/>
    <property type="evidence" value="ECO:0007669"/>
    <property type="project" value="UniProtKB-KW"/>
</dbReference>
<keyword evidence="6" id="KW-0378">Hydrolase</keyword>
<dbReference type="GO" id="GO:0008311">
    <property type="term" value="F:double-stranded DNA 3'-5' DNA exonuclease activity"/>
    <property type="evidence" value="ECO:0007669"/>
    <property type="project" value="UniProtKB-EC"/>
</dbReference>
<evidence type="ECO:0000259" key="11">
    <source>
        <dbReference type="SMART" id="SM00479"/>
    </source>
</evidence>
<comment type="caution">
    <text evidence="12">The sequence shown here is derived from an EMBL/GenBank/DDBJ whole genome shotgun (WGS) entry which is preliminary data.</text>
</comment>
<dbReference type="InterPro" id="IPR013520">
    <property type="entry name" value="Ribonucl_H"/>
</dbReference>
<dbReference type="InterPro" id="IPR012337">
    <property type="entry name" value="RNaseH-like_sf"/>
</dbReference>
<accession>A0A6A4T379</accession>
<dbReference type="PANTHER" id="PTHR13058">
    <property type="entry name" value="THREE PRIME REPAIR EXONUCLEASE 1, 2"/>
    <property type="match status" value="1"/>
</dbReference>
<evidence type="ECO:0000313" key="12">
    <source>
        <dbReference type="EMBL" id="KAF0040543.1"/>
    </source>
</evidence>
<dbReference type="InterPro" id="IPR040393">
    <property type="entry name" value="TREX1/2"/>
</dbReference>
<evidence type="ECO:0000256" key="9">
    <source>
        <dbReference type="ARBA" id="ARBA00025769"/>
    </source>
</evidence>
<feature type="domain" description="Exonuclease" evidence="11">
    <location>
        <begin position="130"/>
        <end position="308"/>
    </location>
</feature>
<protein>
    <recommendedName>
        <fullName evidence="3">exodeoxyribonuclease III</fullName>
        <ecNumber evidence="3">3.1.11.2</ecNumber>
    </recommendedName>
</protein>
<proteinExistence type="inferred from homology"/>
<keyword evidence="8" id="KW-0460">Magnesium</keyword>
<comment type="similarity">
    <text evidence="9">Belongs to the exonuclease superfamily. TREX family.</text>
</comment>
<dbReference type="GO" id="GO:0005737">
    <property type="term" value="C:cytoplasm"/>
    <property type="evidence" value="ECO:0007669"/>
    <property type="project" value="TreeGrafter"/>
</dbReference>
<keyword evidence="7" id="KW-0269">Exonuclease</keyword>
<comment type="catalytic activity">
    <reaction evidence="1">
        <text>Exonucleolytic cleavage in the 3'- to 5'-direction to yield nucleoside 5'-phosphates.</text>
        <dbReference type="EC" id="3.1.11.2"/>
    </reaction>
</comment>
<evidence type="ECO:0000256" key="8">
    <source>
        <dbReference type="ARBA" id="ARBA00022842"/>
    </source>
</evidence>
<gene>
    <name evidence="12" type="ORF">F2P81_006441</name>
</gene>
<keyword evidence="5" id="KW-0479">Metal-binding</keyword>
<evidence type="ECO:0000256" key="5">
    <source>
        <dbReference type="ARBA" id="ARBA00022723"/>
    </source>
</evidence>
<evidence type="ECO:0000256" key="2">
    <source>
        <dbReference type="ARBA" id="ARBA00001946"/>
    </source>
</evidence>
<dbReference type="Proteomes" id="UP000438429">
    <property type="component" value="Unassembled WGS sequence"/>
</dbReference>
<dbReference type="SMART" id="SM00479">
    <property type="entry name" value="EXOIII"/>
    <property type="match status" value="2"/>
</dbReference>
<sequence>MEMSGLDEAGYGGPNSDERFQTRGGRRRGVEATFRQVTVPDEDSGLFQFLRWSLGRHQSGHGGVFSATSSVKCAEDNGRWSNIQAPQLLCGRDCLKSGHSEERAVSLYRTLPDDAADTASCCITMSVNKTIVFFDLETTGLETDLCDIIQLAAVCGEKVFNVYALPSRAMTESAKRVTGFTVGDGVLSLRGKRMHTTPIMEALTSFIAFLRSFPCPVLLAAHSAWRFDAPVLTRVLRKCHLLREFQEVVSGFLDTFPLSKKLYPYLSKHSQEYMVRHFLKSTYEAHNAVEDARMLQELYTSWNPSIKNISSCISPTRRFGQVCMTCGRFVVMHQSDGAEEERRQPLVFFDLETTGLGQSCDIIQLAAVSGGHSLNLYVIPRCRMQRGAARVTGFRVRRQKLYLHRQLVLTNSLREVLVSFIAFLQMLGRPLVIGHNSRRFDCRLLARALDELDLRAEFESSISGCVDTLPLAREMLKSRCLQSFRQESLVKELLGVDYKAHDALEDVRALQALYSVLQPTPELVWRHIFTLDTMERKAAVTAAKAKVPSEMSGQRPLLELFRQTVRVTESKAEGNDDKLKGS</sequence>
<dbReference type="Pfam" id="PF00929">
    <property type="entry name" value="RNase_T"/>
    <property type="match status" value="2"/>
</dbReference>
<evidence type="ECO:0000256" key="7">
    <source>
        <dbReference type="ARBA" id="ARBA00022839"/>
    </source>
</evidence>
<name>A0A6A4T379_SCOMX</name>
<dbReference type="EMBL" id="VEVO01000006">
    <property type="protein sequence ID" value="KAF0040543.1"/>
    <property type="molecule type" value="Genomic_DNA"/>
</dbReference>
<dbReference type="SUPFAM" id="SSF53098">
    <property type="entry name" value="Ribonuclease H-like"/>
    <property type="match status" value="2"/>
</dbReference>
<evidence type="ECO:0000313" key="13">
    <source>
        <dbReference type="Proteomes" id="UP000438429"/>
    </source>
</evidence>
<dbReference type="CDD" id="cd06127">
    <property type="entry name" value="DEDDh"/>
    <property type="match status" value="2"/>
</dbReference>
<dbReference type="FunFam" id="3.30.420.10:FF:000247">
    <property type="entry name" value="Si:ch1073-296i8.2"/>
    <property type="match status" value="1"/>
</dbReference>